<feature type="transmembrane region" description="Helical" evidence="12">
    <location>
        <begin position="74"/>
        <end position="90"/>
    </location>
</feature>
<evidence type="ECO:0000256" key="10">
    <source>
        <dbReference type="ARBA" id="ARBA00023201"/>
    </source>
</evidence>
<dbReference type="GO" id="GO:0030007">
    <property type="term" value="P:intracellular potassium ion homeostasis"/>
    <property type="evidence" value="ECO:0007669"/>
    <property type="project" value="TreeGrafter"/>
</dbReference>
<evidence type="ECO:0000313" key="14">
    <source>
        <dbReference type="EMBL" id="TFK82825.1"/>
    </source>
</evidence>
<feature type="transmembrane region" description="Helical" evidence="12">
    <location>
        <begin position="298"/>
        <end position="317"/>
    </location>
</feature>
<dbReference type="InterPro" id="IPR006153">
    <property type="entry name" value="Cation/H_exchanger_TM"/>
</dbReference>
<dbReference type="InterPro" id="IPR004712">
    <property type="entry name" value="Na+/H+_antiporter_fungi"/>
</dbReference>
<feature type="transmembrane region" description="Helical" evidence="12">
    <location>
        <begin position="6"/>
        <end position="25"/>
    </location>
</feature>
<evidence type="ECO:0000256" key="3">
    <source>
        <dbReference type="ARBA" id="ARBA00022448"/>
    </source>
</evidence>
<keyword evidence="15" id="KW-1185">Reference proteome</keyword>
<dbReference type="EMBL" id="ML211447">
    <property type="protein sequence ID" value="TFK82825.1"/>
    <property type="molecule type" value="Genomic_DNA"/>
</dbReference>
<dbReference type="Proteomes" id="UP000308197">
    <property type="component" value="Unassembled WGS sequence"/>
</dbReference>
<dbReference type="PANTHER" id="PTHR31382">
    <property type="entry name" value="NA(+)/H(+) ANTIPORTER"/>
    <property type="match status" value="1"/>
</dbReference>
<feature type="compositionally biased region" description="Polar residues" evidence="11">
    <location>
        <begin position="518"/>
        <end position="533"/>
    </location>
</feature>
<evidence type="ECO:0000256" key="7">
    <source>
        <dbReference type="ARBA" id="ARBA00023053"/>
    </source>
</evidence>
<feature type="transmembrane region" description="Helical" evidence="12">
    <location>
        <begin position="102"/>
        <end position="125"/>
    </location>
</feature>
<comment type="subcellular location">
    <subcellularLocation>
        <location evidence="1">Membrane</location>
        <topology evidence="1">Multi-pass membrane protein</topology>
    </subcellularLocation>
</comment>
<dbReference type="GO" id="GO:0042391">
    <property type="term" value="P:regulation of membrane potential"/>
    <property type="evidence" value="ECO:0007669"/>
    <property type="project" value="InterPro"/>
</dbReference>
<evidence type="ECO:0000256" key="4">
    <source>
        <dbReference type="ARBA" id="ARBA00022449"/>
    </source>
</evidence>
<evidence type="ECO:0000256" key="5">
    <source>
        <dbReference type="ARBA" id="ARBA00022692"/>
    </source>
</evidence>
<reference evidence="14 15" key="1">
    <citation type="journal article" date="2019" name="Nat. Ecol. Evol.">
        <title>Megaphylogeny resolves global patterns of mushroom evolution.</title>
        <authorList>
            <person name="Varga T."/>
            <person name="Krizsan K."/>
            <person name="Foldi C."/>
            <person name="Dima B."/>
            <person name="Sanchez-Garcia M."/>
            <person name="Sanchez-Ramirez S."/>
            <person name="Szollosi G.J."/>
            <person name="Szarkandi J.G."/>
            <person name="Papp V."/>
            <person name="Albert L."/>
            <person name="Andreopoulos W."/>
            <person name="Angelini C."/>
            <person name="Antonin V."/>
            <person name="Barry K.W."/>
            <person name="Bougher N.L."/>
            <person name="Buchanan P."/>
            <person name="Buyck B."/>
            <person name="Bense V."/>
            <person name="Catcheside P."/>
            <person name="Chovatia M."/>
            <person name="Cooper J."/>
            <person name="Damon W."/>
            <person name="Desjardin D."/>
            <person name="Finy P."/>
            <person name="Geml J."/>
            <person name="Haridas S."/>
            <person name="Hughes K."/>
            <person name="Justo A."/>
            <person name="Karasinski D."/>
            <person name="Kautmanova I."/>
            <person name="Kiss B."/>
            <person name="Kocsube S."/>
            <person name="Kotiranta H."/>
            <person name="LaButti K.M."/>
            <person name="Lechner B.E."/>
            <person name="Liimatainen K."/>
            <person name="Lipzen A."/>
            <person name="Lukacs Z."/>
            <person name="Mihaltcheva S."/>
            <person name="Morgado L.N."/>
            <person name="Niskanen T."/>
            <person name="Noordeloos M.E."/>
            <person name="Ohm R.A."/>
            <person name="Ortiz-Santana B."/>
            <person name="Ovrebo C."/>
            <person name="Racz N."/>
            <person name="Riley R."/>
            <person name="Savchenko A."/>
            <person name="Shiryaev A."/>
            <person name="Soop K."/>
            <person name="Spirin V."/>
            <person name="Szebenyi C."/>
            <person name="Tomsovsky M."/>
            <person name="Tulloss R.E."/>
            <person name="Uehling J."/>
            <person name="Grigoriev I.V."/>
            <person name="Vagvolgyi C."/>
            <person name="Papp T."/>
            <person name="Martin F.M."/>
            <person name="Miettinen O."/>
            <person name="Hibbett D.S."/>
            <person name="Nagy L.G."/>
        </authorList>
    </citation>
    <scope>NUCLEOTIDE SEQUENCE [LARGE SCALE GENOMIC DNA]</scope>
    <source>
        <strain evidence="14 15">HHB13444</strain>
    </source>
</reference>
<accession>A0A5C3NZH9</accession>
<comment type="similarity">
    <text evidence="2">Belongs to the fungal Na(+)/H(+) exchanger family.</text>
</comment>
<keyword evidence="3" id="KW-0813">Transport</keyword>
<evidence type="ECO:0000256" key="2">
    <source>
        <dbReference type="ARBA" id="ARBA00005248"/>
    </source>
</evidence>
<protein>
    <recommendedName>
        <fullName evidence="13">Cation/H+ exchanger transmembrane domain-containing protein</fullName>
    </recommendedName>
</protein>
<dbReference type="PANTHER" id="PTHR31382:SF4">
    <property type="entry name" value="NA(+)_H(+) ANTIPORTER"/>
    <property type="match status" value="1"/>
</dbReference>
<feature type="transmembrane region" description="Helical" evidence="12">
    <location>
        <begin position="398"/>
        <end position="420"/>
    </location>
</feature>
<evidence type="ECO:0000256" key="12">
    <source>
        <dbReference type="SAM" id="Phobius"/>
    </source>
</evidence>
<sequence length="657" mass="70121">MGLYLLQVTASGLVCLVIGGFVALFSLGSLLVQRKLYMNEVILGTACGVLFGPYGANMLNPHAWGDVNAVTLEVMRITLATGLFTIGVELPHSYLAEHARGLIVMVVPTMAFGWVTVACATYLTFVRLDFVSSLVIAACLTPTDPIISAAIVGGKYATEHVPPNLRRIIAAESASNDGLAYPFLSLSIYLTTRTSAGIALRDWILVGCLYQVVLGTAIGAMLGLTLSYLMKLSYRKGFISRESYLVQHLALTLFTVGITRTLGSDDLLAAFAAGSALNWDGYFRAQVEGEVFSTVIDLVLNCGTFVYIGAWMPFASFDSPELGITPWRLVLLFLAILCLRRVPALLFLDRWVPEISTWQEALFTGHFGPMGVGAIFTSSLALAQLSQSQSSPQGQVEILAATLQAIMAFMVLGSILVHGLSVPCFSLGRSVGARTLSFTKSLPLRNVSSSPDWLLWIHRASTVTLRAYSPATIEKDVERGAGQATGNVSTSLAPLRDLPKKIRIEQHTRSVMPLLAASQDSRSITEQSGSPLSVSEKASRVASPPQAATHGEDTRTANVRSPSGCDSTPSMKGADRSLHVGPPDESDDEDQDLAVACRLSPASPASLCAIGGAFPTPLDDDDLDLAAFVAELRGRTVRTASSVVYLSQPGLDGVARE</sequence>
<feature type="transmembrane region" description="Helical" evidence="12">
    <location>
        <begin position="329"/>
        <end position="347"/>
    </location>
</feature>
<feature type="transmembrane region" description="Helical" evidence="12">
    <location>
        <begin position="37"/>
        <end position="54"/>
    </location>
</feature>
<dbReference type="Pfam" id="PF00999">
    <property type="entry name" value="Na_H_Exchanger"/>
    <property type="match status" value="1"/>
</dbReference>
<keyword evidence="7" id="KW-0915">Sodium</keyword>
<name>A0A5C3NZH9_9APHY</name>
<evidence type="ECO:0000256" key="11">
    <source>
        <dbReference type="SAM" id="MobiDB-lite"/>
    </source>
</evidence>
<feature type="compositionally biased region" description="Polar residues" evidence="11">
    <location>
        <begin position="556"/>
        <end position="570"/>
    </location>
</feature>
<dbReference type="STRING" id="1314778.A0A5C3NZH9"/>
<dbReference type="GO" id="GO:0015385">
    <property type="term" value="F:sodium:proton antiporter activity"/>
    <property type="evidence" value="ECO:0007669"/>
    <property type="project" value="InterPro"/>
</dbReference>
<dbReference type="AlphaFoldDB" id="A0A5C3NZH9"/>
<keyword evidence="6 12" id="KW-1133">Transmembrane helix</keyword>
<feature type="domain" description="Cation/H+ exchanger transmembrane" evidence="13">
    <location>
        <begin position="24"/>
        <end position="423"/>
    </location>
</feature>
<dbReference type="InParanoid" id="A0A5C3NZH9"/>
<dbReference type="GO" id="GO:0036376">
    <property type="term" value="P:sodium ion export across plasma membrane"/>
    <property type="evidence" value="ECO:0007669"/>
    <property type="project" value="InterPro"/>
</dbReference>
<keyword evidence="8" id="KW-0406">Ion transport</keyword>
<evidence type="ECO:0000256" key="6">
    <source>
        <dbReference type="ARBA" id="ARBA00022989"/>
    </source>
</evidence>
<feature type="transmembrane region" description="Helical" evidence="12">
    <location>
        <begin position="203"/>
        <end position="224"/>
    </location>
</feature>
<keyword evidence="9 12" id="KW-0472">Membrane</keyword>
<keyword evidence="10" id="KW-0739">Sodium transport</keyword>
<evidence type="ECO:0000256" key="1">
    <source>
        <dbReference type="ARBA" id="ARBA00004141"/>
    </source>
</evidence>
<dbReference type="GO" id="GO:0120029">
    <property type="term" value="P:proton export across plasma membrane"/>
    <property type="evidence" value="ECO:0007669"/>
    <property type="project" value="InterPro"/>
</dbReference>
<evidence type="ECO:0000256" key="8">
    <source>
        <dbReference type="ARBA" id="ARBA00023065"/>
    </source>
</evidence>
<dbReference type="GO" id="GO:0005886">
    <property type="term" value="C:plasma membrane"/>
    <property type="evidence" value="ECO:0007669"/>
    <property type="project" value="InterPro"/>
</dbReference>
<feature type="region of interest" description="Disordered" evidence="11">
    <location>
        <begin position="515"/>
        <end position="590"/>
    </location>
</feature>
<feature type="transmembrane region" description="Helical" evidence="12">
    <location>
        <begin position="367"/>
        <end position="386"/>
    </location>
</feature>
<gene>
    <name evidence="14" type="ORF">K466DRAFT_285684</name>
</gene>
<proteinExistence type="inferred from homology"/>
<keyword evidence="5 12" id="KW-0812">Transmembrane</keyword>
<evidence type="ECO:0000313" key="15">
    <source>
        <dbReference type="Proteomes" id="UP000308197"/>
    </source>
</evidence>
<organism evidence="14 15">
    <name type="scientific">Polyporus arcularius HHB13444</name>
    <dbReference type="NCBI Taxonomy" id="1314778"/>
    <lineage>
        <taxon>Eukaryota</taxon>
        <taxon>Fungi</taxon>
        <taxon>Dikarya</taxon>
        <taxon>Basidiomycota</taxon>
        <taxon>Agaricomycotina</taxon>
        <taxon>Agaricomycetes</taxon>
        <taxon>Polyporales</taxon>
        <taxon>Polyporaceae</taxon>
        <taxon>Polyporus</taxon>
    </lineage>
</organism>
<evidence type="ECO:0000256" key="9">
    <source>
        <dbReference type="ARBA" id="ARBA00023136"/>
    </source>
</evidence>
<keyword evidence="4" id="KW-0050">Antiport</keyword>
<evidence type="ECO:0000259" key="13">
    <source>
        <dbReference type="Pfam" id="PF00999"/>
    </source>
</evidence>